<proteinExistence type="predicted"/>
<feature type="signal peptide" evidence="1">
    <location>
        <begin position="1"/>
        <end position="40"/>
    </location>
</feature>
<name>A0A4R5FXI2_9ACTN</name>
<evidence type="ECO:0000313" key="3">
    <source>
        <dbReference type="EMBL" id="TDE59460.1"/>
    </source>
</evidence>
<dbReference type="InterPro" id="IPR014044">
    <property type="entry name" value="CAP_dom"/>
</dbReference>
<reference evidence="3 4" key="1">
    <citation type="submission" date="2019-03" db="EMBL/GenBank/DDBJ databases">
        <title>Draft genome sequences of novel Actinobacteria.</title>
        <authorList>
            <person name="Sahin N."/>
            <person name="Ay H."/>
            <person name="Saygin H."/>
        </authorList>
    </citation>
    <scope>NUCLEOTIDE SEQUENCE [LARGE SCALE GENOMIC DNA]</scope>
    <source>
        <strain evidence="3 4">6K102</strain>
    </source>
</reference>
<dbReference type="PANTHER" id="PTHR31157">
    <property type="entry name" value="SCP DOMAIN-CONTAINING PROTEIN"/>
    <property type="match status" value="1"/>
</dbReference>
<dbReference type="CDD" id="cd05379">
    <property type="entry name" value="CAP_bacterial"/>
    <property type="match status" value="1"/>
</dbReference>
<keyword evidence="1" id="KW-0732">Signal</keyword>
<organism evidence="3 4">
    <name type="scientific">Nonomuraea mesophila</name>
    <dbReference type="NCBI Taxonomy" id="2530382"/>
    <lineage>
        <taxon>Bacteria</taxon>
        <taxon>Bacillati</taxon>
        <taxon>Actinomycetota</taxon>
        <taxon>Actinomycetes</taxon>
        <taxon>Streptosporangiales</taxon>
        <taxon>Streptosporangiaceae</taxon>
        <taxon>Nonomuraea</taxon>
    </lineage>
</organism>
<feature type="chain" id="PRO_5020854280" evidence="1">
    <location>
        <begin position="41"/>
        <end position="264"/>
    </location>
</feature>
<evidence type="ECO:0000256" key="1">
    <source>
        <dbReference type="SAM" id="SignalP"/>
    </source>
</evidence>
<feature type="domain" description="SCP" evidence="2">
    <location>
        <begin position="150"/>
        <end position="260"/>
    </location>
</feature>
<sequence length="264" mass="28087">MRFDLVCTADPEERMRGQLKAWACLGSLVALTFPAPAAQAATGAQACRVTAAKPTVSNGFVRGTATRSGCSGKALLRVRVAVAVSGPDQVLKSGSKTVRTGSITARVRCTNTPRTYYVVALDAKGHTAKSRTARLTCGKFASAGEEALVKLTNKARAGSDCKPLTHDPRLHLAAERHSADMGAKGRLEHTSGGRTFAERIKAVNFPYSLIAENVAMGYPAAATVLKDWLKSPGHRKNILNCSFTHIGVAYSTKGQAWTQIFATR</sequence>
<gene>
    <name evidence="3" type="ORF">E1295_02590</name>
</gene>
<evidence type="ECO:0000259" key="2">
    <source>
        <dbReference type="Pfam" id="PF00188"/>
    </source>
</evidence>
<dbReference type="AlphaFoldDB" id="A0A4R5FXI2"/>
<dbReference type="Gene3D" id="3.40.33.10">
    <property type="entry name" value="CAP"/>
    <property type="match status" value="1"/>
</dbReference>
<dbReference type="RefSeq" id="WP_132628020.1">
    <property type="nucleotide sequence ID" value="NZ_SMLD01000004.1"/>
</dbReference>
<comment type="caution">
    <text evidence="3">The sequence shown here is derived from an EMBL/GenBank/DDBJ whole genome shotgun (WGS) entry which is preliminary data.</text>
</comment>
<dbReference type="InterPro" id="IPR035940">
    <property type="entry name" value="CAP_sf"/>
</dbReference>
<accession>A0A4R5FXI2</accession>
<evidence type="ECO:0000313" key="4">
    <source>
        <dbReference type="Proteomes" id="UP000295136"/>
    </source>
</evidence>
<dbReference type="EMBL" id="SMLD01000004">
    <property type="protein sequence ID" value="TDE59460.1"/>
    <property type="molecule type" value="Genomic_DNA"/>
</dbReference>
<dbReference type="Proteomes" id="UP000295136">
    <property type="component" value="Unassembled WGS sequence"/>
</dbReference>
<dbReference type="SUPFAM" id="SSF55797">
    <property type="entry name" value="PR-1-like"/>
    <property type="match status" value="1"/>
</dbReference>
<protein>
    <submittedName>
        <fullName evidence="3">CAP domain-containing protein</fullName>
    </submittedName>
</protein>
<dbReference type="Pfam" id="PF00188">
    <property type="entry name" value="CAP"/>
    <property type="match status" value="1"/>
</dbReference>
<dbReference type="PANTHER" id="PTHR31157:SF1">
    <property type="entry name" value="SCP DOMAIN-CONTAINING PROTEIN"/>
    <property type="match status" value="1"/>
</dbReference>
<keyword evidence="4" id="KW-1185">Reference proteome</keyword>